<dbReference type="Pfam" id="PF00814">
    <property type="entry name" value="TsaD"/>
    <property type="match status" value="1"/>
</dbReference>
<organism evidence="2 3">
    <name type="scientific">Autumnicola psychrophila</name>
    <dbReference type="NCBI Taxonomy" id="3075592"/>
    <lineage>
        <taxon>Bacteria</taxon>
        <taxon>Pseudomonadati</taxon>
        <taxon>Bacteroidota</taxon>
        <taxon>Flavobacteriia</taxon>
        <taxon>Flavobacteriales</taxon>
        <taxon>Flavobacteriaceae</taxon>
        <taxon>Autumnicola</taxon>
    </lineage>
</organism>
<dbReference type="InterPro" id="IPR000905">
    <property type="entry name" value="Gcp-like_dom"/>
</dbReference>
<evidence type="ECO:0000259" key="1">
    <source>
        <dbReference type="Pfam" id="PF00814"/>
    </source>
</evidence>
<dbReference type="EC" id="2.3.1.234" evidence="2"/>
<keyword evidence="3" id="KW-1185">Reference proteome</keyword>
<proteinExistence type="predicted"/>
<dbReference type="GO" id="GO:0061711">
    <property type="term" value="F:tRNA N(6)-L-threonylcarbamoyladenine synthase activity"/>
    <property type="evidence" value="ECO:0007669"/>
    <property type="project" value="UniProtKB-EC"/>
</dbReference>
<dbReference type="NCBIfam" id="TIGR03725">
    <property type="entry name" value="T6A_YeaZ"/>
    <property type="match status" value="1"/>
</dbReference>
<evidence type="ECO:0000313" key="2">
    <source>
        <dbReference type="EMBL" id="MDT0686265.1"/>
    </source>
</evidence>
<comment type="caution">
    <text evidence="2">The sequence shown here is derived from an EMBL/GenBank/DDBJ whole genome shotgun (WGS) entry which is preliminary data.</text>
</comment>
<evidence type="ECO:0000313" key="3">
    <source>
        <dbReference type="Proteomes" id="UP001253848"/>
    </source>
</evidence>
<dbReference type="EMBL" id="JAVRHN010000005">
    <property type="protein sequence ID" value="MDT0686265.1"/>
    <property type="molecule type" value="Genomic_DNA"/>
</dbReference>
<reference evidence="2 3" key="1">
    <citation type="submission" date="2023-09" db="EMBL/GenBank/DDBJ databases">
        <authorList>
            <person name="Rey-Velasco X."/>
        </authorList>
    </citation>
    <scope>NUCLEOTIDE SEQUENCE [LARGE SCALE GENOMIC DNA]</scope>
    <source>
        <strain evidence="2 3">F225</strain>
    </source>
</reference>
<name>A0ABU3DRC3_9FLAO</name>
<sequence length="219" mass="24312">MAIILCIETATTNCSVAIAKEGVVLALKEDNSDKYSHAEKLHVFIEEILKENGLENKDIDAVAISKGPGSYTGLRIGVSAAKGLCFSLDIPLISVPTLTSLAHQVKTDDGLIIPLLDARRMEVYSAVFNKNYEQLRGTKAEILDEDSYRSYLENQKVYFIGNGVEKFQKICAHPNAFFIDSKLPSAREITSLANNKFKISDMEDVAYFEPYYLKDFIAG</sequence>
<dbReference type="InterPro" id="IPR022496">
    <property type="entry name" value="T6A_TsaB"/>
</dbReference>
<protein>
    <submittedName>
        <fullName evidence="2">tRNA (Adenosine(37)-N6)-threonylcarbamoyltransferase complex dimerization subunit type 1 TsaB</fullName>
        <ecNumber evidence="2">2.3.1.234</ecNumber>
    </submittedName>
</protein>
<feature type="domain" description="Gcp-like" evidence="1">
    <location>
        <begin position="36"/>
        <end position="215"/>
    </location>
</feature>
<accession>A0ABU3DRC3</accession>
<dbReference type="SUPFAM" id="SSF53067">
    <property type="entry name" value="Actin-like ATPase domain"/>
    <property type="match status" value="2"/>
</dbReference>
<dbReference type="PANTHER" id="PTHR11735">
    <property type="entry name" value="TRNA N6-ADENOSINE THREONYLCARBAMOYLTRANSFERASE"/>
    <property type="match status" value="1"/>
</dbReference>
<dbReference type="Gene3D" id="3.30.420.40">
    <property type="match status" value="2"/>
</dbReference>
<dbReference type="CDD" id="cd24032">
    <property type="entry name" value="ASKHA_NBD_TsaB"/>
    <property type="match status" value="1"/>
</dbReference>
<keyword evidence="2" id="KW-0808">Transferase</keyword>
<dbReference type="PANTHER" id="PTHR11735:SF11">
    <property type="entry name" value="TRNA THREONYLCARBAMOYLADENOSINE BIOSYNTHESIS PROTEIN TSAB"/>
    <property type="match status" value="1"/>
</dbReference>
<dbReference type="InterPro" id="IPR043129">
    <property type="entry name" value="ATPase_NBD"/>
</dbReference>
<dbReference type="Proteomes" id="UP001253848">
    <property type="component" value="Unassembled WGS sequence"/>
</dbReference>
<gene>
    <name evidence="2" type="primary">tsaB</name>
    <name evidence="2" type="ORF">RM541_07805</name>
</gene>
<dbReference type="RefSeq" id="WP_311499659.1">
    <property type="nucleotide sequence ID" value="NZ_JAVRHN010000005.1"/>
</dbReference>
<keyword evidence="2" id="KW-0012">Acyltransferase</keyword>